<dbReference type="PANTHER" id="PTHR21013">
    <property type="entry name" value="ATP SYNTHASE MITOCHONDRIAL F1 COMPLEX ASSEMBLY FACTOR 2/ATP12 PROTEIN, MITOCHONDRIAL PRECURSOR"/>
    <property type="match status" value="1"/>
</dbReference>
<organism evidence="1 2">
    <name type="scientific">Paramecium sonneborni</name>
    <dbReference type="NCBI Taxonomy" id="65129"/>
    <lineage>
        <taxon>Eukaryota</taxon>
        <taxon>Sar</taxon>
        <taxon>Alveolata</taxon>
        <taxon>Ciliophora</taxon>
        <taxon>Intramacronucleata</taxon>
        <taxon>Oligohymenophorea</taxon>
        <taxon>Peniculida</taxon>
        <taxon>Parameciidae</taxon>
        <taxon>Paramecium</taxon>
    </lineage>
</organism>
<dbReference type="Proteomes" id="UP000692954">
    <property type="component" value="Unassembled WGS sequence"/>
</dbReference>
<comment type="caution">
    <text evidence="1">The sequence shown here is derived from an EMBL/GenBank/DDBJ whole genome shotgun (WGS) entry which is preliminary data.</text>
</comment>
<accession>A0A8S1NDB5</accession>
<name>A0A8S1NDB5_9CILI</name>
<reference evidence="1" key="1">
    <citation type="submission" date="2021-01" db="EMBL/GenBank/DDBJ databases">
        <authorList>
            <consortium name="Genoscope - CEA"/>
            <person name="William W."/>
        </authorList>
    </citation>
    <scope>NUCLEOTIDE SEQUENCE</scope>
</reference>
<dbReference type="OrthoDB" id="5673at2759"/>
<evidence type="ECO:0000313" key="2">
    <source>
        <dbReference type="Proteomes" id="UP000692954"/>
    </source>
</evidence>
<dbReference type="EMBL" id="CAJJDN010000054">
    <property type="protein sequence ID" value="CAD8089239.1"/>
    <property type="molecule type" value="Genomic_DNA"/>
</dbReference>
<evidence type="ECO:0000313" key="1">
    <source>
        <dbReference type="EMBL" id="CAD8089239.1"/>
    </source>
</evidence>
<dbReference type="GO" id="GO:0033615">
    <property type="term" value="P:mitochondrial proton-transporting ATP synthase complex assembly"/>
    <property type="evidence" value="ECO:0007669"/>
    <property type="project" value="TreeGrafter"/>
</dbReference>
<dbReference type="InterPro" id="IPR011419">
    <property type="entry name" value="ATP12_ATP_synth-F1-assembly"/>
</dbReference>
<proteinExistence type="predicted"/>
<gene>
    <name evidence="1" type="ORF">PSON_ATCC_30995.1.T0540014</name>
</gene>
<protein>
    <submittedName>
        <fullName evidence="1">Uncharacterized protein</fullName>
    </submittedName>
</protein>
<dbReference type="AlphaFoldDB" id="A0A8S1NDB5"/>
<sequence length="269" mass="31922">MNRLLLKFKFTEWQSTYQHFKIKRFYKEAKIERTFGVGMLNQNHQWIIKLDGKIVQTHFQNELILPTSQLAQSIADEFNSQKEFIQTTTMPLLILAKNAVGIETNQRIRQFMEYSIINYLERDTVLFREQSQSQLYQIQQNKLDPQLKLFNQQFGMHLQINYGLEIKPLKQYDKIKIQNILKKLNSWQLVSLDSQVENLKSCILALQIWNNHITIQQAVQLSRIEEDYQISQNQKIEKHHDDLDENTIIAKVNAAKLLIQLIQIQSITY</sequence>
<dbReference type="GO" id="GO:0005739">
    <property type="term" value="C:mitochondrion"/>
    <property type="evidence" value="ECO:0007669"/>
    <property type="project" value="TreeGrafter"/>
</dbReference>
<keyword evidence="2" id="KW-1185">Reference proteome</keyword>
<dbReference type="Pfam" id="PF07542">
    <property type="entry name" value="ATP12"/>
    <property type="match status" value="1"/>
</dbReference>
<dbReference type="PANTHER" id="PTHR21013:SF10">
    <property type="entry name" value="ATP SYNTHASE MITOCHONDRIAL F1 COMPLEX ASSEMBLY FACTOR 2"/>
    <property type="match status" value="1"/>
</dbReference>